<dbReference type="EMBL" id="JABBJJ010000022">
    <property type="protein sequence ID" value="NMO14598.1"/>
    <property type="molecule type" value="Genomic_DNA"/>
</dbReference>
<feature type="transmembrane region" description="Helical" evidence="2">
    <location>
        <begin position="166"/>
        <end position="186"/>
    </location>
</feature>
<feature type="transmembrane region" description="Helical" evidence="2">
    <location>
        <begin position="137"/>
        <end position="159"/>
    </location>
</feature>
<keyword evidence="2" id="KW-1133">Transmembrane helix</keyword>
<feature type="transmembrane region" description="Helical" evidence="2">
    <location>
        <begin position="94"/>
        <end position="117"/>
    </location>
</feature>
<dbReference type="Pfam" id="PF12730">
    <property type="entry name" value="ABC2_membrane_4"/>
    <property type="match status" value="1"/>
</dbReference>
<feature type="transmembrane region" description="Helical" evidence="2">
    <location>
        <begin position="54"/>
        <end position="73"/>
    </location>
</feature>
<proteinExistence type="predicted"/>
<protein>
    <submittedName>
        <fullName evidence="3">ABC transporter permease subunit</fullName>
    </submittedName>
</protein>
<feature type="transmembrane region" description="Helical" evidence="2">
    <location>
        <begin position="248"/>
        <end position="269"/>
    </location>
</feature>
<organism evidence="3 4">
    <name type="scientific">Pyxidicoccus fallax</name>
    <dbReference type="NCBI Taxonomy" id="394095"/>
    <lineage>
        <taxon>Bacteria</taxon>
        <taxon>Pseudomonadati</taxon>
        <taxon>Myxococcota</taxon>
        <taxon>Myxococcia</taxon>
        <taxon>Myxococcales</taxon>
        <taxon>Cystobacterineae</taxon>
        <taxon>Myxococcaceae</taxon>
        <taxon>Pyxidicoccus</taxon>
    </lineage>
</organism>
<feature type="transmembrane region" description="Helical" evidence="2">
    <location>
        <begin position="16"/>
        <end position="34"/>
    </location>
</feature>
<reference evidence="3 4" key="1">
    <citation type="submission" date="2020-04" db="EMBL/GenBank/DDBJ databases">
        <title>Draft genome of Pyxidicoccus fallax type strain.</title>
        <authorList>
            <person name="Whitworth D.E."/>
        </authorList>
    </citation>
    <scope>NUCLEOTIDE SEQUENCE [LARGE SCALE GENOMIC DNA]</scope>
    <source>
        <strain evidence="3 4">DSM 14698</strain>
    </source>
</reference>
<evidence type="ECO:0000313" key="4">
    <source>
        <dbReference type="Proteomes" id="UP000518300"/>
    </source>
</evidence>
<feature type="region of interest" description="Disordered" evidence="1">
    <location>
        <begin position="575"/>
        <end position="594"/>
    </location>
</feature>
<evidence type="ECO:0000313" key="3">
    <source>
        <dbReference type="EMBL" id="NMO14598.1"/>
    </source>
</evidence>
<dbReference type="RefSeq" id="WP_169343896.1">
    <property type="nucleotide sequence ID" value="NZ_JABBJJ010000022.1"/>
</dbReference>
<dbReference type="Proteomes" id="UP000518300">
    <property type="component" value="Unassembled WGS sequence"/>
</dbReference>
<accession>A0A848LFY6</accession>
<dbReference type="AlphaFoldDB" id="A0A848LFY6"/>
<keyword evidence="2" id="KW-0472">Membrane</keyword>
<comment type="caution">
    <text evidence="3">The sequence shown here is derived from an EMBL/GenBank/DDBJ whole genome shotgun (WGS) entry which is preliminary data.</text>
</comment>
<feature type="transmembrane region" description="Helical" evidence="2">
    <location>
        <begin position="206"/>
        <end position="227"/>
    </location>
</feature>
<evidence type="ECO:0000256" key="1">
    <source>
        <dbReference type="SAM" id="MobiDB-lite"/>
    </source>
</evidence>
<gene>
    <name evidence="3" type="ORF">HG543_06955</name>
</gene>
<sequence>MRHPLVAKELRDQRPFLWLALFFIAVEVISTLWTEPLGFAPYASTFVERFKAGGDLSILTSIFTFALGSGLMVREQDDRTLEFLDALPTSRLQLFGVKVLVALGTVLVYPLGVSLWLLGAHVLSRTSLDPGLHLDMLAVGTVLRVAQAFTVLALALALAPLRRLGWTALAVLMLAQSLLQERVPWLSALNPLRLTEPEFEGTRWRWPLEALGLQLSVACVLMALALAQFLGLGERLAGAMQRRLQGSWMGTLATLATIGMFFAVLVQVFENEGEEAKEDVGGSSKVEFPSMTSAQADTGHYRFTYPSHLSRRAQPLLQDADSVFEEVRTFLGVEAGAPIQADLGGSARHTAGTAYWNTLRLNLAGLDDASGARDVLRHETTHVLAQRITGVEAAPRLSAMRLLSEGLATYVEHRFGANAEELEAYEVIAAAARARREVKTEELLDLDRLAAERDENWVYPLGRAFIEVLVRRHGDGAPARVLAALGRKDAPEGLEGALAWQDAFQTAGIDLSRVFDDFFAYLDEQALRHASVIDSLPRPRGAVERKDERVGIRAVVDGPIPEGWRVVCRFRPEETSEPHEVDGPYSGPGPHWREPSELSEGNLWYQLGLQGPHGFVLYEPWTLVRAR</sequence>
<name>A0A848LFY6_9BACT</name>
<evidence type="ECO:0000256" key="2">
    <source>
        <dbReference type="SAM" id="Phobius"/>
    </source>
</evidence>
<keyword evidence="4" id="KW-1185">Reference proteome</keyword>
<keyword evidence="2" id="KW-0812">Transmembrane</keyword>